<dbReference type="SUPFAM" id="SSF54495">
    <property type="entry name" value="UBC-like"/>
    <property type="match status" value="1"/>
</dbReference>
<protein>
    <recommendedName>
        <fullName evidence="3">SEC-C domain-containing protein</fullName>
    </recommendedName>
</protein>
<dbReference type="AlphaFoldDB" id="A0A7T0C2L0"/>
<proteinExistence type="predicted"/>
<dbReference type="Proteomes" id="UP000594464">
    <property type="component" value="Chromosome"/>
</dbReference>
<name>A0A7T0C2L0_9BACT</name>
<accession>A0A7T0C2L0</accession>
<evidence type="ECO:0000313" key="2">
    <source>
        <dbReference type="Proteomes" id="UP000594464"/>
    </source>
</evidence>
<organism evidence="1 2">
    <name type="scientific">Candidatus Nitrohelix vancouverensis</name>
    <dbReference type="NCBI Taxonomy" id="2705534"/>
    <lineage>
        <taxon>Bacteria</taxon>
        <taxon>Pseudomonadati</taxon>
        <taxon>Nitrospinota/Tectimicrobiota group</taxon>
        <taxon>Nitrospinota</taxon>
        <taxon>Nitrospinia</taxon>
        <taxon>Nitrospinales</taxon>
        <taxon>Nitrospinaceae</taxon>
        <taxon>Candidatus Nitrohelix</taxon>
    </lineage>
</organism>
<evidence type="ECO:0000313" key="1">
    <source>
        <dbReference type="EMBL" id="QPJ65378.1"/>
    </source>
</evidence>
<evidence type="ECO:0008006" key="3">
    <source>
        <dbReference type="Google" id="ProtNLM"/>
    </source>
</evidence>
<dbReference type="EMBL" id="CP048620">
    <property type="protein sequence ID" value="QPJ65378.1"/>
    <property type="molecule type" value="Genomic_DNA"/>
</dbReference>
<dbReference type="KEGG" id="nva:G3M78_08230"/>
<gene>
    <name evidence="1" type="ORF">G3M78_08230</name>
</gene>
<reference evidence="2" key="1">
    <citation type="submission" date="2020-02" db="EMBL/GenBank/DDBJ databases">
        <title>Genomic and physiological characterization of two novel Nitrospinaceae genera.</title>
        <authorList>
            <person name="Mueller A.J."/>
            <person name="Jung M.-Y."/>
            <person name="Strachan C.R."/>
            <person name="Herbold C.W."/>
            <person name="Kirkegaard R.H."/>
            <person name="Daims H."/>
        </authorList>
    </citation>
    <scope>NUCLEOTIDE SEQUENCE [LARGE SCALE GENOMIC DNA]</scope>
</reference>
<dbReference type="InterPro" id="IPR016135">
    <property type="entry name" value="UBQ-conjugating_enzyme/RWD"/>
</dbReference>
<sequence>MKDDLRSLVEEQFADLKKIYKNLSLISQKENPFAIRGPLGFYVEIGGNSIKDCFEIEIVIPEDYPESPPKVRELLNRIPKDFHKIQDDFLCLAAPLEVRLKFSKDKSLVGFVEKFVVPYLYSFCCWEKNGDMPFGERSHGVAGVLEQYRDILDVDTDLKALCLIKVLVEGNYRGHLNCPCGSDLQLRKCHGPVLLQIKKHRSQEGFFFDFLDIIKLLYNNKESLPECLKSKKMLRVIDKFSKKKKMMVKKGVSRVHRQKKAS</sequence>